<evidence type="ECO:0000256" key="1">
    <source>
        <dbReference type="ARBA" id="ARBA00004202"/>
    </source>
</evidence>
<dbReference type="PROSITE" id="PS50893">
    <property type="entry name" value="ABC_TRANSPORTER_2"/>
    <property type="match status" value="1"/>
</dbReference>
<comment type="caution">
    <text evidence="11">The sequence shown here is derived from an EMBL/GenBank/DDBJ whole genome shotgun (WGS) entry which is preliminary data.</text>
</comment>
<keyword evidence="5" id="KW-0547">Nucleotide-binding</keyword>
<sequence>MLEARDLCAGYGGAEVLHRVTAKFTPGRVTGIIGPNGCGKSTLLKTLAGLHHPTEGQVLLDGISVPDLPPHLSAQKIAYLPQSRNVPKITALRMVLHGRFAYLSYPRRYRTRDYEAARRALDWIGAGELAEKNVSALSGGQRQKVYIAMALAQDTETVLMDEPTTYLDIRNQMEVMELARRLAELGKAVVMVVHDLGAVLRNADDVLLMHQGRVMAAGTPEKVYASGKLEAAFGVAVHAVDTPEGRQYYCTPL</sequence>
<evidence type="ECO:0000313" key="11">
    <source>
        <dbReference type="EMBL" id="MBE5036719.1"/>
    </source>
</evidence>
<dbReference type="InterPro" id="IPR051535">
    <property type="entry name" value="Siderophore_ABC-ATPase"/>
</dbReference>
<keyword evidence="2" id="KW-0813">Transport</keyword>
<dbReference type="InterPro" id="IPR003439">
    <property type="entry name" value="ABC_transporter-like_ATP-bd"/>
</dbReference>
<dbReference type="RefSeq" id="WP_193500009.1">
    <property type="nucleotide sequence ID" value="NZ_JADCKC010000001.1"/>
</dbReference>
<dbReference type="InterPro" id="IPR003593">
    <property type="entry name" value="AAA+_ATPase"/>
</dbReference>
<evidence type="ECO:0000256" key="7">
    <source>
        <dbReference type="ARBA" id="ARBA00023004"/>
    </source>
</evidence>
<accession>A0ABR9R0Q5</accession>
<dbReference type="Pfam" id="PF00005">
    <property type="entry name" value="ABC_tran"/>
    <property type="match status" value="1"/>
</dbReference>
<proteinExistence type="predicted"/>
<dbReference type="Gene3D" id="3.40.50.300">
    <property type="entry name" value="P-loop containing nucleotide triphosphate hydrolases"/>
    <property type="match status" value="1"/>
</dbReference>
<evidence type="ECO:0000313" key="12">
    <source>
        <dbReference type="Proteomes" id="UP000768567"/>
    </source>
</evidence>
<organism evidence="11 12">
    <name type="scientific">Gemmiger gallinarum</name>
    <dbReference type="NCBI Taxonomy" id="2779354"/>
    <lineage>
        <taxon>Bacteria</taxon>
        <taxon>Bacillati</taxon>
        <taxon>Bacillota</taxon>
        <taxon>Clostridia</taxon>
        <taxon>Eubacteriales</taxon>
        <taxon>Gemmiger</taxon>
    </lineage>
</organism>
<evidence type="ECO:0000256" key="6">
    <source>
        <dbReference type="ARBA" id="ARBA00022840"/>
    </source>
</evidence>
<name>A0ABR9R0Q5_9FIRM</name>
<reference evidence="11 12" key="1">
    <citation type="submission" date="2020-10" db="EMBL/GenBank/DDBJ databases">
        <title>ChiBAC.</title>
        <authorList>
            <person name="Zenner C."/>
            <person name="Hitch T.C.A."/>
            <person name="Clavel T."/>
        </authorList>
    </citation>
    <scope>NUCLEOTIDE SEQUENCE [LARGE SCALE GENOMIC DNA]</scope>
    <source>
        <strain evidence="11 12">DSM 109015</strain>
    </source>
</reference>
<keyword evidence="9" id="KW-0472">Membrane</keyword>
<protein>
    <submittedName>
        <fullName evidence="11">ABC transporter ATP-binding protein</fullName>
    </submittedName>
</protein>
<dbReference type="InterPro" id="IPR027417">
    <property type="entry name" value="P-loop_NTPase"/>
</dbReference>
<dbReference type="CDD" id="cd03214">
    <property type="entry name" value="ABC_Iron-Siderophores_B12_Hemin"/>
    <property type="match status" value="1"/>
</dbReference>
<dbReference type="PANTHER" id="PTHR42771:SF2">
    <property type="entry name" value="IRON(3+)-HYDROXAMATE IMPORT ATP-BINDING PROTEIN FHUC"/>
    <property type="match status" value="1"/>
</dbReference>
<evidence type="ECO:0000256" key="8">
    <source>
        <dbReference type="ARBA" id="ARBA00023065"/>
    </source>
</evidence>
<evidence type="ECO:0000256" key="2">
    <source>
        <dbReference type="ARBA" id="ARBA00022448"/>
    </source>
</evidence>
<dbReference type="EMBL" id="JADCKC010000001">
    <property type="protein sequence ID" value="MBE5036719.1"/>
    <property type="molecule type" value="Genomic_DNA"/>
</dbReference>
<dbReference type="GO" id="GO:0005524">
    <property type="term" value="F:ATP binding"/>
    <property type="evidence" value="ECO:0007669"/>
    <property type="project" value="UniProtKB-KW"/>
</dbReference>
<feature type="domain" description="ABC transporter" evidence="10">
    <location>
        <begin position="2"/>
        <end position="236"/>
    </location>
</feature>
<dbReference type="Proteomes" id="UP000768567">
    <property type="component" value="Unassembled WGS sequence"/>
</dbReference>
<dbReference type="SMART" id="SM00382">
    <property type="entry name" value="AAA"/>
    <property type="match status" value="1"/>
</dbReference>
<keyword evidence="8" id="KW-0406">Ion transport</keyword>
<evidence type="ECO:0000256" key="3">
    <source>
        <dbReference type="ARBA" id="ARBA00022475"/>
    </source>
</evidence>
<keyword evidence="4" id="KW-0410">Iron transport</keyword>
<keyword evidence="6 11" id="KW-0067">ATP-binding</keyword>
<comment type="subcellular location">
    <subcellularLocation>
        <location evidence="1">Cell membrane</location>
        <topology evidence="1">Peripheral membrane protein</topology>
    </subcellularLocation>
</comment>
<evidence type="ECO:0000256" key="4">
    <source>
        <dbReference type="ARBA" id="ARBA00022496"/>
    </source>
</evidence>
<evidence type="ECO:0000259" key="10">
    <source>
        <dbReference type="PROSITE" id="PS50893"/>
    </source>
</evidence>
<dbReference type="SUPFAM" id="SSF52540">
    <property type="entry name" value="P-loop containing nucleoside triphosphate hydrolases"/>
    <property type="match status" value="1"/>
</dbReference>
<gene>
    <name evidence="11" type="ORF">INF35_02795</name>
</gene>
<keyword evidence="7" id="KW-0408">Iron</keyword>
<keyword evidence="3" id="KW-1003">Cell membrane</keyword>
<evidence type="ECO:0000256" key="9">
    <source>
        <dbReference type="ARBA" id="ARBA00023136"/>
    </source>
</evidence>
<dbReference type="PANTHER" id="PTHR42771">
    <property type="entry name" value="IRON(3+)-HYDROXAMATE IMPORT ATP-BINDING PROTEIN FHUC"/>
    <property type="match status" value="1"/>
</dbReference>
<keyword evidence="12" id="KW-1185">Reference proteome</keyword>
<evidence type="ECO:0000256" key="5">
    <source>
        <dbReference type="ARBA" id="ARBA00022741"/>
    </source>
</evidence>